<evidence type="ECO:0000313" key="6">
    <source>
        <dbReference type="Proteomes" id="UP000654004"/>
    </source>
</evidence>
<reference evidence="6" key="1">
    <citation type="journal article" date="2019" name="Int. J. Syst. Evol. Microbiol.">
        <title>The Global Catalogue of Microorganisms (GCM) 10K type strain sequencing project: providing services to taxonomists for standard genome sequencing and annotation.</title>
        <authorList>
            <consortium name="The Broad Institute Genomics Platform"/>
            <consortium name="The Broad Institute Genome Sequencing Center for Infectious Disease"/>
            <person name="Wu L."/>
            <person name="Ma J."/>
        </authorList>
    </citation>
    <scope>NUCLEOTIDE SEQUENCE [LARGE SCALE GENOMIC DNA]</scope>
    <source>
        <strain evidence="6">JCM 32305</strain>
    </source>
</reference>
<comment type="caution">
    <text evidence="5">The sequence shown here is derived from an EMBL/GenBank/DDBJ whole genome shotgun (WGS) entry which is preliminary data.</text>
</comment>
<dbReference type="RefSeq" id="WP_229777048.1">
    <property type="nucleotide sequence ID" value="NZ_BMQW01000003.1"/>
</dbReference>
<name>A0ABQ2QIA2_9GAMM</name>
<dbReference type="SMART" id="SM00530">
    <property type="entry name" value="HTH_XRE"/>
    <property type="match status" value="1"/>
</dbReference>
<dbReference type="Gene3D" id="2.60.120.10">
    <property type="entry name" value="Jelly Rolls"/>
    <property type="match status" value="1"/>
</dbReference>
<evidence type="ECO:0000256" key="1">
    <source>
        <dbReference type="ARBA" id="ARBA00023015"/>
    </source>
</evidence>
<dbReference type="EMBL" id="BMQW01000003">
    <property type="protein sequence ID" value="GGP82913.1"/>
    <property type="molecule type" value="Genomic_DNA"/>
</dbReference>
<protein>
    <submittedName>
        <fullName evidence="5">Transcriptional regulator</fullName>
    </submittedName>
</protein>
<dbReference type="Gene3D" id="1.10.260.40">
    <property type="entry name" value="lambda repressor-like DNA-binding domains"/>
    <property type="match status" value="1"/>
</dbReference>
<evidence type="ECO:0000256" key="3">
    <source>
        <dbReference type="ARBA" id="ARBA00023163"/>
    </source>
</evidence>
<dbReference type="Pfam" id="PF01381">
    <property type="entry name" value="HTH_3"/>
    <property type="match status" value="1"/>
</dbReference>
<dbReference type="InterPro" id="IPR050807">
    <property type="entry name" value="TransReg_Diox_bact_type"/>
</dbReference>
<dbReference type="SUPFAM" id="SSF51182">
    <property type="entry name" value="RmlC-like cupins"/>
    <property type="match status" value="1"/>
</dbReference>
<keyword evidence="3" id="KW-0804">Transcription</keyword>
<dbReference type="PANTHER" id="PTHR46797:SF23">
    <property type="entry name" value="HTH-TYPE TRANSCRIPTIONAL REGULATOR SUTR"/>
    <property type="match status" value="1"/>
</dbReference>
<accession>A0ABQ2QIA2</accession>
<dbReference type="Pfam" id="PF07883">
    <property type="entry name" value="Cupin_2"/>
    <property type="match status" value="1"/>
</dbReference>
<dbReference type="InterPro" id="IPR013096">
    <property type="entry name" value="Cupin_2"/>
</dbReference>
<sequence length="188" mass="20794">MTQIALAYMNIKAHMAKHLKALRTAKALSLDATAKLTGVSKAMLGQIERQESSPTIATLWKISSGLDTSFSAFMSSPHGDVIREKTFPDDPNMLIKNIFTFNTQTRFEMFEIILSGYHQQMSTPHSVGVIEHVIVLQGELALFSGGEWQTLTSGQSSRFFADQPHGYHALSETAIFQNIVSYPLSNKA</sequence>
<evidence type="ECO:0000259" key="4">
    <source>
        <dbReference type="PROSITE" id="PS50943"/>
    </source>
</evidence>
<evidence type="ECO:0000256" key="2">
    <source>
        <dbReference type="ARBA" id="ARBA00023125"/>
    </source>
</evidence>
<dbReference type="CDD" id="cd00093">
    <property type="entry name" value="HTH_XRE"/>
    <property type="match status" value="1"/>
</dbReference>
<keyword evidence="1" id="KW-0805">Transcription regulation</keyword>
<evidence type="ECO:0000313" key="5">
    <source>
        <dbReference type="EMBL" id="GGP82913.1"/>
    </source>
</evidence>
<feature type="domain" description="HTH cro/C1-type" evidence="4">
    <location>
        <begin position="19"/>
        <end position="73"/>
    </location>
</feature>
<gene>
    <name evidence="5" type="ORF">GCM10009410_15100</name>
</gene>
<dbReference type="SUPFAM" id="SSF47413">
    <property type="entry name" value="lambda repressor-like DNA-binding domains"/>
    <property type="match status" value="1"/>
</dbReference>
<dbReference type="CDD" id="cd02209">
    <property type="entry name" value="cupin_XRE_C"/>
    <property type="match status" value="1"/>
</dbReference>
<dbReference type="PANTHER" id="PTHR46797">
    <property type="entry name" value="HTH-TYPE TRANSCRIPTIONAL REGULATOR"/>
    <property type="match status" value="1"/>
</dbReference>
<dbReference type="InterPro" id="IPR010982">
    <property type="entry name" value="Lambda_DNA-bd_dom_sf"/>
</dbReference>
<dbReference type="InterPro" id="IPR011051">
    <property type="entry name" value="RmlC_Cupin_sf"/>
</dbReference>
<proteinExistence type="predicted"/>
<organism evidence="5 6">
    <name type="scientific">Shewanella ulleungensis</name>
    <dbReference type="NCBI Taxonomy" id="2282699"/>
    <lineage>
        <taxon>Bacteria</taxon>
        <taxon>Pseudomonadati</taxon>
        <taxon>Pseudomonadota</taxon>
        <taxon>Gammaproteobacteria</taxon>
        <taxon>Alteromonadales</taxon>
        <taxon>Shewanellaceae</taxon>
        <taxon>Shewanella</taxon>
    </lineage>
</organism>
<dbReference type="InterPro" id="IPR001387">
    <property type="entry name" value="Cro/C1-type_HTH"/>
</dbReference>
<dbReference type="InterPro" id="IPR014710">
    <property type="entry name" value="RmlC-like_jellyroll"/>
</dbReference>
<keyword evidence="2" id="KW-0238">DNA-binding</keyword>
<dbReference type="Proteomes" id="UP000654004">
    <property type="component" value="Unassembled WGS sequence"/>
</dbReference>
<dbReference type="PROSITE" id="PS50943">
    <property type="entry name" value="HTH_CROC1"/>
    <property type="match status" value="1"/>
</dbReference>
<keyword evidence="6" id="KW-1185">Reference proteome</keyword>